<comment type="cofactor">
    <cofactor evidence="1">
        <name>Mn(2+)</name>
        <dbReference type="ChEBI" id="CHEBI:29035"/>
    </cofactor>
</comment>
<evidence type="ECO:0000259" key="19">
    <source>
        <dbReference type="Pfam" id="PF02516"/>
    </source>
</evidence>
<dbReference type="AlphaFoldDB" id="A0ABD6AVN5"/>
<accession>A0ABD6AVN5</accession>
<comment type="similarity">
    <text evidence="5">Belongs to the STT3 family.</text>
</comment>
<evidence type="ECO:0000256" key="7">
    <source>
        <dbReference type="ARBA" id="ARBA00022676"/>
    </source>
</evidence>
<evidence type="ECO:0000256" key="1">
    <source>
        <dbReference type="ARBA" id="ARBA00001936"/>
    </source>
</evidence>
<dbReference type="GO" id="GO:0016757">
    <property type="term" value="F:glycosyltransferase activity"/>
    <property type="evidence" value="ECO:0007669"/>
    <property type="project" value="UniProtKB-KW"/>
</dbReference>
<evidence type="ECO:0000256" key="10">
    <source>
        <dbReference type="ARBA" id="ARBA00022723"/>
    </source>
</evidence>
<keyword evidence="11" id="KW-0460">Magnesium</keyword>
<feature type="transmembrane region" description="Helical" evidence="18">
    <location>
        <begin position="185"/>
        <end position="218"/>
    </location>
</feature>
<feature type="compositionally biased region" description="Polar residues" evidence="17">
    <location>
        <begin position="85"/>
        <end position="101"/>
    </location>
</feature>
<evidence type="ECO:0000313" key="22">
    <source>
        <dbReference type="Proteomes" id="UP001597187"/>
    </source>
</evidence>
<feature type="transmembrane region" description="Helical" evidence="18">
    <location>
        <begin position="508"/>
        <end position="528"/>
    </location>
</feature>
<feature type="transmembrane region" description="Helical" evidence="18">
    <location>
        <begin position="451"/>
        <end position="469"/>
    </location>
</feature>
<keyword evidence="13 18" id="KW-0472">Membrane</keyword>
<dbReference type="Proteomes" id="UP001597187">
    <property type="component" value="Unassembled WGS sequence"/>
</dbReference>
<feature type="domain" description="Oligosaccharyl transferase STT3 N-terminal" evidence="19">
    <location>
        <begin position="139"/>
        <end position="268"/>
    </location>
</feature>
<dbReference type="Pfam" id="PF18079">
    <property type="entry name" value="AglB_L1"/>
    <property type="match status" value="1"/>
</dbReference>
<comment type="pathway">
    <text evidence="4">Protein modification; protein glycosylation.</text>
</comment>
<dbReference type="RefSeq" id="WP_250873906.1">
    <property type="nucleotide sequence ID" value="NZ_JALXFV010000005.1"/>
</dbReference>
<evidence type="ECO:0000256" key="4">
    <source>
        <dbReference type="ARBA" id="ARBA00004922"/>
    </source>
</evidence>
<evidence type="ECO:0000256" key="11">
    <source>
        <dbReference type="ARBA" id="ARBA00022842"/>
    </source>
</evidence>
<evidence type="ECO:0000256" key="8">
    <source>
        <dbReference type="ARBA" id="ARBA00022679"/>
    </source>
</evidence>
<dbReference type="InterPro" id="IPR048307">
    <property type="entry name" value="STT3_N"/>
</dbReference>
<feature type="region of interest" description="Disordered" evidence="17">
    <location>
        <begin position="73"/>
        <end position="101"/>
    </location>
</feature>
<protein>
    <recommendedName>
        <fullName evidence="6">dolichyl-phosphooligosaccharide-protein glycotransferase</fullName>
        <ecNumber evidence="6">2.4.99.21</ecNumber>
    </recommendedName>
    <alternativeName>
        <fullName evidence="15">Oligosaccharyl transferase</fullName>
    </alternativeName>
</protein>
<organism evidence="21 22">
    <name type="scientific">Halomarina rubra</name>
    <dbReference type="NCBI Taxonomy" id="2071873"/>
    <lineage>
        <taxon>Archaea</taxon>
        <taxon>Methanobacteriati</taxon>
        <taxon>Methanobacteriota</taxon>
        <taxon>Stenosarchaea group</taxon>
        <taxon>Halobacteria</taxon>
        <taxon>Halobacteriales</taxon>
        <taxon>Natronomonadaceae</taxon>
        <taxon>Halomarina</taxon>
    </lineage>
</organism>
<feature type="transmembrane region" description="Helical" evidence="18">
    <location>
        <begin position="368"/>
        <end position="386"/>
    </location>
</feature>
<dbReference type="GO" id="GO:0046872">
    <property type="term" value="F:metal ion binding"/>
    <property type="evidence" value="ECO:0007669"/>
    <property type="project" value="UniProtKB-KW"/>
</dbReference>
<evidence type="ECO:0000256" key="16">
    <source>
        <dbReference type="ARBA" id="ARBA00034066"/>
    </source>
</evidence>
<evidence type="ECO:0000256" key="14">
    <source>
        <dbReference type="ARBA" id="ARBA00023211"/>
    </source>
</evidence>
<gene>
    <name evidence="21" type="ORF">ACFSBT_11710</name>
</gene>
<keyword evidence="8" id="KW-0808">Transferase</keyword>
<evidence type="ECO:0000256" key="18">
    <source>
        <dbReference type="SAM" id="Phobius"/>
    </source>
</evidence>
<comment type="catalytic activity">
    <reaction evidence="16">
        <text>an archaeal dolichyl phosphooligosaccharide + [protein]-L-asparagine = an archaeal dolichyl phosphate + a glycoprotein with the oligosaccharide chain attached by N-beta-D-glycosyl linkage to a protein L-asparagine.</text>
        <dbReference type="EC" id="2.4.99.21"/>
    </reaction>
</comment>
<dbReference type="Gene3D" id="2.60.40.3390">
    <property type="match status" value="1"/>
</dbReference>
<evidence type="ECO:0000256" key="17">
    <source>
        <dbReference type="SAM" id="MobiDB-lite"/>
    </source>
</evidence>
<feature type="transmembrane region" description="Helical" evidence="18">
    <location>
        <begin position="398"/>
        <end position="419"/>
    </location>
</feature>
<proteinExistence type="inferred from homology"/>
<evidence type="ECO:0000313" key="21">
    <source>
        <dbReference type="EMBL" id="MFD1513945.1"/>
    </source>
</evidence>
<keyword evidence="22" id="KW-1185">Reference proteome</keyword>
<reference evidence="21 22" key="1">
    <citation type="journal article" date="2019" name="Int. J. Syst. Evol. Microbiol.">
        <title>The Global Catalogue of Microorganisms (GCM) 10K type strain sequencing project: providing services to taxonomists for standard genome sequencing and annotation.</title>
        <authorList>
            <consortium name="The Broad Institute Genomics Platform"/>
            <consortium name="The Broad Institute Genome Sequencing Center for Infectious Disease"/>
            <person name="Wu L."/>
            <person name="Ma J."/>
        </authorList>
    </citation>
    <scope>NUCLEOTIDE SEQUENCE [LARGE SCALE GENOMIC DNA]</scope>
    <source>
        <strain evidence="21 22">CGMCC 1.12563</strain>
    </source>
</reference>
<evidence type="ECO:0000259" key="20">
    <source>
        <dbReference type="Pfam" id="PF18079"/>
    </source>
</evidence>
<evidence type="ECO:0000256" key="13">
    <source>
        <dbReference type="ARBA" id="ARBA00023136"/>
    </source>
</evidence>
<feature type="domain" description="Archaeal glycosylation protein B peripheral" evidence="20">
    <location>
        <begin position="717"/>
        <end position="789"/>
    </location>
</feature>
<dbReference type="GO" id="GO:0005886">
    <property type="term" value="C:plasma membrane"/>
    <property type="evidence" value="ECO:0007669"/>
    <property type="project" value="UniProtKB-SubCell"/>
</dbReference>
<dbReference type="EC" id="2.4.99.21" evidence="6"/>
<comment type="cofactor">
    <cofactor evidence="2">
        <name>Mg(2+)</name>
        <dbReference type="ChEBI" id="CHEBI:18420"/>
    </cofactor>
</comment>
<evidence type="ECO:0000256" key="5">
    <source>
        <dbReference type="ARBA" id="ARBA00010810"/>
    </source>
</evidence>
<evidence type="ECO:0000256" key="15">
    <source>
        <dbReference type="ARBA" id="ARBA00030679"/>
    </source>
</evidence>
<feature type="transmembrane region" description="Helical" evidence="18">
    <location>
        <begin position="230"/>
        <end position="248"/>
    </location>
</feature>
<feature type="transmembrane region" description="Helical" evidence="18">
    <location>
        <begin position="481"/>
        <end position="502"/>
    </location>
</feature>
<feature type="transmembrane region" description="Helical" evidence="18">
    <location>
        <begin position="344"/>
        <end position="362"/>
    </location>
</feature>
<comment type="subcellular location">
    <subcellularLocation>
        <location evidence="3">Cell membrane</location>
        <topology evidence="3">Multi-pass membrane protein</topology>
    </subcellularLocation>
</comment>
<evidence type="ECO:0000256" key="12">
    <source>
        <dbReference type="ARBA" id="ARBA00022989"/>
    </source>
</evidence>
<feature type="transmembrane region" description="Helical" evidence="18">
    <location>
        <begin position="289"/>
        <end position="308"/>
    </location>
</feature>
<dbReference type="PANTHER" id="PTHR13872:SF1">
    <property type="entry name" value="DOLICHYL-DIPHOSPHOOLIGOSACCHARIDE--PROTEIN GLYCOSYLTRANSFERASE SUBUNIT STT3B"/>
    <property type="match status" value="1"/>
</dbReference>
<dbReference type="InterPro" id="IPR041154">
    <property type="entry name" value="AglB_P1"/>
</dbReference>
<keyword evidence="12 18" id="KW-1133">Transmembrane helix</keyword>
<feature type="transmembrane region" description="Helical" evidence="18">
    <location>
        <begin position="260"/>
        <end position="277"/>
    </location>
</feature>
<name>A0ABD6AVN5_9EURY</name>
<dbReference type="Pfam" id="PF02516">
    <property type="entry name" value="STT3"/>
    <property type="match status" value="1"/>
</dbReference>
<feature type="transmembrane region" description="Helical" evidence="18">
    <location>
        <begin position="113"/>
        <end position="131"/>
    </location>
</feature>
<dbReference type="PANTHER" id="PTHR13872">
    <property type="entry name" value="DOLICHYL-DIPHOSPHOOLIGOSACCHARIDE--PROTEIN GLYCOSYLTRANSFERASE SUBUNIT"/>
    <property type="match status" value="1"/>
</dbReference>
<dbReference type="InterPro" id="IPR003674">
    <property type="entry name" value="Oligo_trans_STT3"/>
</dbReference>
<dbReference type="EMBL" id="JBHUDC010000005">
    <property type="protein sequence ID" value="MFD1513945.1"/>
    <property type="molecule type" value="Genomic_DNA"/>
</dbReference>
<sequence length="793" mass="83441">MVTAGDVHALLADRPELVPAVEAVLAADEPFAFADLSVDSGRFGELVSQGVVEKTSEGEYRVADRGAVRQGLEAARTGDTERETTATGGVTSNASRSTPSLPSFSDFDRSDKLTALGLLAGLLLVVAFRLTSWPAVFRDGHVVLSGNDPYYYRFLVEQLVTDPQVTPSNLPGAAAKGEPLTVVSLWLVALLFGGLDAVGGVLAWYPPVAAATTGLLVYGVATLVTDDRRVGLASVLMLAVLPGHAMRTSMGFADHHAFDYVWLALTLLGVVAVTVAARRSQARSRPRLGLSGVGVATVALGVTGQVLAWEAGPLLVVPLGLYLAVDALRAVAEEESPLHTGGPVVLGVGIAAALTWLVHSTLGWHTTLVAAAPALVAVGGVGVLVLGEAAYRTGLPAWALAAIELVGGVAAVVALRMLAPQFWTEFTTAATDRLFADRAIAEVQSLFSGSLGWLLLFGLLLLIALPYLGWSLHRARTDARWLPLGVYGTYFLVLAAVQVRFVGQLSPVVAVFAGLAFVHVAGWADVVAPPAPFAGGTAPTLSLPDRSTVQALVVLFVLLAGLSVVQVPLKTNLVTTDAGEYETAAEMSAYSEKTGLTYPENYVLSNWGDNRVYNYFVSGESFSYSFAERHYRSFLSGTDGEGWYERLNRRGFVVTTDAAAGSGLTVTNANGDATPDIGTRLHDDYGSRDGDDPGLGHYRLVATVDDGRYKAFHLVPGAVVRGSADPSSTVTVETRVEVDGTSFAYTRQTTADADGQYSVRVAYPGAYAVPGTESRVTVEERAVLNGTTVSTEA</sequence>
<evidence type="ECO:0000256" key="3">
    <source>
        <dbReference type="ARBA" id="ARBA00004651"/>
    </source>
</evidence>
<evidence type="ECO:0000256" key="9">
    <source>
        <dbReference type="ARBA" id="ARBA00022692"/>
    </source>
</evidence>
<evidence type="ECO:0000256" key="6">
    <source>
        <dbReference type="ARBA" id="ARBA00012602"/>
    </source>
</evidence>
<feature type="transmembrane region" description="Helical" evidence="18">
    <location>
        <begin position="549"/>
        <end position="569"/>
    </location>
</feature>
<keyword evidence="10" id="KW-0479">Metal-binding</keyword>
<keyword evidence="9 18" id="KW-0812">Transmembrane</keyword>
<evidence type="ECO:0000256" key="2">
    <source>
        <dbReference type="ARBA" id="ARBA00001946"/>
    </source>
</evidence>
<keyword evidence="7" id="KW-0328">Glycosyltransferase</keyword>
<comment type="caution">
    <text evidence="21">The sequence shown here is derived from an EMBL/GenBank/DDBJ whole genome shotgun (WGS) entry which is preliminary data.</text>
</comment>
<keyword evidence="14" id="KW-0464">Manganese</keyword>